<comment type="caution">
    <text evidence="1">The sequence shown here is derived from an EMBL/GenBank/DDBJ whole genome shotgun (WGS) entry which is preliminary data.</text>
</comment>
<keyword evidence="2" id="KW-1185">Reference proteome</keyword>
<evidence type="ECO:0000313" key="2">
    <source>
        <dbReference type="Proteomes" id="UP000187429"/>
    </source>
</evidence>
<protein>
    <submittedName>
        <fullName evidence="1">Uncharacterized protein</fullName>
    </submittedName>
</protein>
<name>A0A1R1YQR3_9FUNG</name>
<feature type="non-terminal residue" evidence="1">
    <location>
        <position position="38"/>
    </location>
</feature>
<evidence type="ECO:0000313" key="1">
    <source>
        <dbReference type="EMBL" id="OMJ29200.1"/>
    </source>
</evidence>
<dbReference type="EMBL" id="LSSM01000351">
    <property type="protein sequence ID" value="OMJ29200.1"/>
    <property type="molecule type" value="Genomic_DNA"/>
</dbReference>
<organism evidence="1 2">
    <name type="scientific">Smittium culicis</name>
    <dbReference type="NCBI Taxonomy" id="133412"/>
    <lineage>
        <taxon>Eukaryota</taxon>
        <taxon>Fungi</taxon>
        <taxon>Fungi incertae sedis</taxon>
        <taxon>Zoopagomycota</taxon>
        <taxon>Kickxellomycotina</taxon>
        <taxon>Harpellomycetes</taxon>
        <taxon>Harpellales</taxon>
        <taxon>Legeriomycetaceae</taxon>
        <taxon>Smittium</taxon>
    </lineage>
</organism>
<dbReference type="Proteomes" id="UP000187429">
    <property type="component" value="Unassembled WGS sequence"/>
</dbReference>
<proteinExistence type="predicted"/>
<gene>
    <name evidence="1" type="ORF">AYI69_g1299</name>
</gene>
<reference evidence="2" key="1">
    <citation type="submission" date="2017-01" db="EMBL/GenBank/DDBJ databases">
        <authorList>
            <person name="Wang Y."/>
            <person name="White M."/>
            <person name="Kvist S."/>
            <person name="Moncalvo J.-M."/>
        </authorList>
    </citation>
    <scope>NUCLEOTIDE SEQUENCE [LARGE SCALE GENOMIC DNA]</scope>
    <source>
        <strain evidence="2">ID-206-W2</strain>
    </source>
</reference>
<sequence>MSCPTSSNSLATRFAGREDKHVVITVVSCVEEVTVTVR</sequence>
<dbReference type="AlphaFoldDB" id="A0A1R1YQR3"/>
<accession>A0A1R1YQR3</accession>